<protein>
    <submittedName>
        <fullName evidence="2">Uncharacterized protein</fullName>
    </submittedName>
</protein>
<dbReference type="PROSITE" id="PS51257">
    <property type="entry name" value="PROKAR_LIPOPROTEIN"/>
    <property type="match status" value="1"/>
</dbReference>
<sequence>MVHEARVFGDEVRSSRTRGGKEGCWIIQGTTGSCETNAGYYQPKRTQGAGKDDKVWDQRMLSPPSFFSLLSFFSATTYLFLYVPRQSLPLTCIRTHSP</sequence>
<dbReference type="Proteomes" id="UP000800038">
    <property type="component" value="Unassembled WGS sequence"/>
</dbReference>
<name>A0A6A5T683_9PLEO</name>
<evidence type="ECO:0000313" key="2">
    <source>
        <dbReference type="EMBL" id="KAF1947700.1"/>
    </source>
</evidence>
<keyword evidence="3" id="KW-1185">Reference proteome</keyword>
<keyword evidence="1" id="KW-1133">Transmembrane helix</keyword>
<keyword evidence="1" id="KW-0812">Transmembrane</keyword>
<dbReference type="AlphaFoldDB" id="A0A6A5T683"/>
<organism evidence="2 3">
    <name type="scientific">Clathrospora elynae</name>
    <dbReference type="NCBI Taxonomy" id="706981"/>
    <lineage>
        <taxon>Eukaryota</taxon>
        <taxon>Fungi</taxon>
        <taxon>Dikarya</taxon>
        <taxon>Ascomycota</taxon>
        <taxon>Pezizomycotina</taxon>
        <taxon>Dothideomycetes</taxon>
        <taxon>Pleosporomycetidae</taxon>
        <taxon>Pleosporales</taxon>
        <taxon>Diademaceae</taxon>
        <taxon>Clathrospora</taxon>
    </lineage>
</organism>
<proteinExistence type="predicted"/>
<evidence type="ECO:0000256" key="1">
    <source>
        <dbReference type="SAM" id="Phobius"/>
    </source>
</evidence>
<feature type="transmembrane region" description="Helical" evidence="1">
    <location>
        <begin position="66"/>
        <end position="84"/>
    </location>
</feature>
<reference evidence="2" key="1">
    <citation type="journal article" date="2020" name="Stud. Mycol.">
        <title>101 Dothideomycetes genomes: a test case for predicting lifestyles and emergence of pathogens.</title>
        <authorList>
            <person name="Haridas S."/>
            <person name="Albert R."/>
            <person name="Binder M."/>
            <person name="Bloem J."/>
            <person name="Labutti K."/>
            <person name="Salamov A."/>
            <person name="Andreopoulos B."/>
            <person name="Baker S."/>
            <person name="Barry K."/>
            <person name="Bills G."/>
            <person name="Bluhm B."/>
            <person name="Cannon C."/>
            <person name="Castanera R."/>
            <person name="Culley D."/>
            <person name="Daum C."/>
            <person name="Ezra D."/>
            <person name="Gonzalez J."/>
            <person name="Henrissat B."/>
            <person name="Kuo A."/>
            <person name="Liang C."/>
            <person name="Lipzen A."/>
            <person name="Lutzoni F."/>
            <person name="Magnuson J."/>
            <person name="Mondo S."/>
            <person name="Nolan M."/>
            <person name="Ohm R."/>
            <person name="Pangilinan J."/>
            <person name="Park H.-J."/>
            <person name="Ramirez L."/>
            <person name="Alfaro M."/>
            <person name="Sun H."/>
            <person name="Tritt A."/>
            <person name="Yoshinaga Y."/>
            <person name="Zwiers L.-H."/>
            <person name="Turgeon B."/>
            <person name="Goodwin S."/>
            <person name="Spatafora J."/>
            <person name="Crous P."/>
            <person name="Grigoriev I."/>
        </authorList>
    </citation>
    <scope>NUCLEOTIDE SEQUENCE</scope>
    <source>
        <strain evidence="2">CBS 161.51</strain>
    </source>
</reference>
<keyword evidence="1" id="KW-0472">Membrane</keyword>
<accession>A0A6A5T683</accession>
<evidence type="ECO:0000313" key="3">
    <source>
        <dbReference type="Proteomes" id="UP000800038"/>
    </source>
</evidence>
<gene>
    <name evidence="2" type="ORF">EJ02DRAFT_2465</name>
</gene>
<dbReference type="EMBL" id="ML975997">
    <property type="protein sequence ID" value="KAF1947700.1"/>
    <property type="molecule type" value="Genomic_DNA"/>
</dbReference>